<sequence length="255" mass="27654">MKRILLGVFALLNLPAIAAPAKLEIASGVYEGVERTSFTYNLLMVSENGEAAFISSSLSSGFLQMKRQTTKPAPLKCDALKCTVTFADAQLILAPDPGNGLRVLELHHDASEQHLLTDSYHLQPVQDLPAADRFTARHAELLRSTQAHDAAETPTLYLGIVGHAATSSIVALLEYPDGRVDVENYSFGKLVAIPHEKQSMPDTSNGIILKGAQGMMNLHLYQQGPLWVGHEAATLTSGLVMDIKPARFVRVQLSK</sequence>
<gene>
    <name evidence="2" type="ORF">CWI80_08090</name>
</gene>
<evidence type="ECO:0000313" key="2">
    <source>
        <dbReference type="EMBL" id="RUO72502.1"/>
    </source>
</evidence>
<keyword evidence="3" id="KW-1185">Reference proteome</keyword>
<feature type="signal peptide" evidence="1">
    <location>
        <begin position="1"/>
        <end position="18"/>
    </location>
</feature>
<evidence type="ECO:0000313" key="3">
    <source>
        <dbReference type="Proteomes" id="UP000287022"/>
    </source>
</evidence>
<comment type="caution">
    <text evidence="2">The sequence shown here is derived from an EMBL/GenBank/DDBJ whole genome shotgun (WGS) entry which is preliminary data.</text>
</comment>
<name>A0A432Z3L9_9GAMM</name>
<dbReference type="EMBL" id="PIQE01000002">
    <property type="protein sequence ID" value="RUO72502.1"/>
    <property type="molecule type" value="Genomic_DNA"/>
</dbReference>
<keyword evidence="1" id="KW-0732">Signal</keyword>
<dbReference type="RefSeq" id="WP_026860309.1">
    <property type="nucleotide sequence ID" value="NZ_PIQE01000002.1"/>
</dbReference>
<feature type="chain" id="PRO_5019084528" evidence="1">
    <location>
        <begin position="19"/>
        <end position="255"/>
    </location>
</feature>
<proteinExistence type="predicted"/>
<dbReference type="STRING" id="1122124.GCA_000423165_01530"/>
<accession>A0A432Z3L9</accession>
<dbReference type="Proteomes" id="UP000287022">
    <property type="component" value="Unassembled WGS sequence"/>
</dbReference>
<protein>
    <submittedName>
        <fullName evidence="2">Uncharacterized protein</fullName>
    </submittedName>
</protein>
<dbReference type="AlphaFoldDB" id="A0A432Z3L9"/>
<evidence type="ECO:0000256" key="1">
    <source>
        <dbReference type="SAM" id="SignalP"/>
    </source>
</evidence>
<organism evidence="2 3">
    <name type="scientific">Pseudidiomarina sediminum</name>
    <dbReference type="NCBI Taxonomy" id="431675"/>
    <lineage>
        <taxon>Bacteria</taxon>
        <taxon>Pseudomonadati</taxon>
        <taxon>Pseudomonadota</taxon>
        <taxon>Gammaproteobacteria</taxon>
        <taxon>Alteromonadales</taxon>
        <taxon>Idiomarinaceae</taxon>
        <taxon>Pseudidiomarina</taxon>
    </lineage>
</organism>
<reference evidence="3" key="1">
    <citation type="journal article" date="2018" name="Front. Microbiol.">
        <title>Genome-Based Analysis Reveals the Taxonomy and Diversity of the Family Idiomarinaceae.</title>
        <authorList>
            <person name="Liu Y."/>
            <person name="Lai Q."/>
            <person name="Shao Z."/>
        </authorList>
    </citation>
    <scope>NUCLEOTIDE SEQUENCE [LARGE SCALE GENOMIC DNA]</scope>
    <source>
        <strain evidence="3">c121</strain>
    </source>
</reference>